<evidence type="ECO:0000313" key="1">
    <source>
        <dbReference type="EMBL" id="MEC5385518.1"/>
    </source>
</evidence>
<organism evidence="1 2">
    <name type="scientific">Uliginosibacterium silvisoli</name>
    <dbReference type="NCBI Taxonomy" id="3114758"/>
    <lineage>
        <taxon>Bacteria</taxon>
        <taxon>Pseudomonadati</taxon>
        <taxon>Pseudomonadota</taxon>
        <taxon>Betaproteobacteria</taxon>
        <taxon>Rhodocyclales</taxon>
        <taxon>Zoogloeaceae</taxon>
        <taxon>Uliginosibacterium</taxon>
    </lineage>
</organism>
<accession>A0ABU6K0R0</accession>
<protein>
    <submittedName>
        <fullName evidence="1">Uncharacterized protein</fullName>
    </submittedName>
</protein>
<dbReference type="RefSeq" id="WP_327598471.1">
    <property type="nucleotide sequence ID" value="NZ_JAYXHS010000001.1"/>
</dbReference>
<comment type="caution">
    <text evidence="1">The sequence shown here is derived from an EMBL/GenBank/DDBJ whole genome shotgun (WGS) entry which is preliminary data.</text>
</comment>
<keyword evidence="2" id="KW-1185">Reference proteome</keyword>
<sequence>MTGMDSFMWRGTIKWTELIAVAEYVLGQWNVVTRFISNTDKREHLWTARHESVAQPFLVLSDDNLRGSLPRMGNPMALLLLIGMAHARPGCLDVSFANGQKIDLQKFEPADLVSLLPLATHPAHRKLADIAVSLPVMPAPTPVPPAR</sequence>
<proteinExistence type="predicted"/>
<name>A0ABU6K0R0_9RHOO</name>
<evidence type="ECO:0000313" key="2">
    <source>
        <dbReference type="Proteomes" id="UP001331561"/>
    </source>
</evidence>
<dbReference type="EMBL" id="JAYXHS010000001">
    <property type="protein sequence ID" value="MEC5385518.1"/>
    <property type="molecule type" value="Genomic_DNA"/>
</dbReference>
<gene>
    <name evidence="1" type="ORF">VVD49_07260</name>
</gene>
<reference evidence="1 2" key="1">
    <citation type="submission" date="2024-01" db="EMBL/GenBank/DDBJ databases">
        <title>Uliginosibacterium soil sp. nov.</title>
        <authorList>
            <person name="Lv Y."/>
        </authorList>
    </citation>
    <scope>NUCLEOTIDE SEQUENCE [LARGE SCALE GENOMIC DNA]</scope>
    <source>
        <strain evidence="1 2">H3</strain>
    </source>
</reference>
<dbReference type="Proteomes" id="UP001331561">
    <property type="component" value="Unassembled WGS sequence"/>
</dbReference>